<comment type="caution">
    <text evidence="2">The sequence shown here is derived from an EMBL/GenBank/DDBJ whole genome shotgun (WGS) entry which is preliminary data.</text>
</comment>
<dbReference type="Gene3D" id="3.40.50.300">
    <property type="entry name" value="P-loop containing nucleotide triphosphate hydrolases"/>
    <property type="match status" value="1"/>
</dbReference>
<evidence type="ECO:0000259" key="1">
    <source>
        <dbReference type="Pfam" id="PF03796"/>
    </source>
</evidence>
<dbReference type="SUPFAM" id="SSF52540">
    <property type="entry name" value="P-loop containing nucleoside triphosphate hydrolases"/>
    <property type="match status" value="1"/>
</dbReference>
<dbReference type="InterPro" id="IPR007694">
    <property type="entry name" value="DNA_helicase_DnaB-like_C"/>
</dbReference>
<dbReference type="Proteomes" id="UP000585437">
    <property type="component" value="Unassembled WGS sequence"/>
</dbReference>
<dbReference type="GO" id="GO:0003678">
    <property type="term" value="F:DNA helicase activity"/>
    <property type="evidence" value="ECO:0007669"/>
    <property type="project" value="InterPro"/>
</dbReference>
<evidence type="ECO:0000313" key="2">
    <source>
        <dbReference type="EMBL" id="MBB6509109.1"/>
    </source>
</evidence>
<dbReference type="NCBIfam" id="NF004629">
    <property type="entry name" value="PRK05973.1"/>
    <property type="match status" value="1"/>
</dbReference>
<feature type="domain" description="SF4 helicase" evidence="1">
    <location>
        <begin position="60"/>
        <end position="111"/>
    </location>
</feature>
<reference evidence="2 3" key="1">
    <citation type="submission" date="2020-08" db="EMBL/GenBank/DDBJ databases">
        <title>The Agave Microbiome: Exploring the role of microbial communities in plant adaptations to desert environments.</title>
        <authorList>
            <person name="Partida-Martinez L.P."/>
        </authorList>
    </citation>
    <scope>NUCLEOTIDE SEQUENCE [LARGE SCALE GENOMIC DNA]</scope>
    <source>
        <strain evidence="2 3">AS3.12</strain>
    </source>
</reference>
<organism evidence="2 3">
    <name type="scientific">Rhizobium soli</name>
    <dbReference type="NCBI Taxonomy" id="424798"/>
    <lineage>
        <taxon>Bacteria</taxon>
        <taxon>Pseudomonadati</taxon>
        <taxon>Pseudomonadota</taxon>
        <taxon>Alphaproteobacteria</taxon>
        <taxon>Hyphomicrobiales</taxon>
        <taxon>Rhizobiaceae</taxon>
        <taxon>Rhizobium/Agrobacterium group</taxon>
        <taxon>Rhizobium</taxon>
    </lineage>
</organism>
<dbReference type="InterPro" id="IPR027417">
    <property type="entry name" value="P-loop_NTPase"/>
</dbReference>
<dbReference type="PANTHER" id="PTHR30153">
    <property type="entry name" value="REPLICATIVE DNA HELICASE DNAB"/>
    <property type="match status" value="1"/>
</dbReference>
<dbReference type="Pfam" id="PF03796">
    <property type="entry name" value="DnaB_C"/>
    <property type="match status" value="1"/>
</dbReference>
<proteinExistence type="predicted"/>
<keyword evidence="3" id="KW-1185">Reference proteome</keyword>
<gene>
    <name evidence="2" type="ORF">F4695_002466</name>
</gene>
<name>A0A7X0JL99_9HYPH</name>
<protein>
    <recommendedName>
        <fullName evidence="1">SF4 helicase domain-containing protein</fullName>
    </recommendedName>
</protein>
<evidence type="ECO:0000313" key="3">
    <source>
        <dbReference type="Proteomes" id="UP000585437"/>
    </source>
</evidence>
<dbReference type="AlphaFoldDB" id="A0A7X0JL99"/>
<dbReference type="GO" id="GO:0005829">
    <property type="term" value="C:cytosol"/>
    <property type="evidence" value="ECO:0007669"/>
    <property type="project" value="TreeGrafter"/>
</dbReference>
<sequence length="237" mass="26286">MKTTVPIYQLKRKAKLLARQTSTPLHAALDRIAVEQGYRSWSLLSAKHAETSPAEILYRSLKQGDMLLVGARPRQGKTLMALSLAIEAMKAGNSAFFFSLDYTPADILGRFRALEVEPQRFGDQFSFDCSDAINAGYMIEALETAAAGTLVVVDYLQLLDQRRENPPLADQVSTLESFARKRGLIIVFVTQIDRAYDEATKPLPDIADVRLPNPIDLSKFSRTCFLQSGSVAFRPNG</sequence>
<dbReference type="RefSeq" id="WP_184654807.1">
    <property type="nucleotide sequence ID" value="NZ_JACHBU010000004.1"/>
</dbReference>
<dbReference type="PANTHER" id="PTHR30153:SF2">
    <property type="entry name" value="REPLICATIVE DNA HELICASE"/>
    <property type="match status" value="1"/>
</dbReference>
<dbReference type="GO" id="GO:0005524">
    <property type="term" value="F:ATP binding"/>
    <property type="evidence" value="ECO:0007669"/>
    <property type="project" value="InterPro"/>
</dbReference>
<accession>A0A7X0JL99</accession>
<dbReference type="EMBL" id="JACHBU010000004">
    <property type="protein sequence ID" value="MBB6509109.1"/>
    <property type="molecule type" value="Genomic_DNA"/>
</dbReference>
<dbReference type="GO" id="GO:0006260">
    <property type="term" value="P:DNA replication"/>
    <property type="evidence" value="ECO:0007669"/>
    <property type="project" value="InterPro"/>
</dbReference>